<feature type="compositionally biased region" description="Low complexity" evidence="2">
    <location>
        <begin position="1292"/>
        <end position="1301"/>
    </location>
</feature>
<feature type="compositionally biased region" description="Polar residues" evidence="2">
    <location>
        <begin position="888"/>
        <end position="897"/>
    </location>
</feature>
<evidence type="ECO:0000256" key="2">
    <source>
        <dbReference type="SAM" id="MobiDB-lite"/>
    </source>
</evidence>
<feature type="compositionally biased region" description="Gly residues" evidence="2">
    <location>
        <begin position="1119"/>
        <end position="1129"/>
    </location>
</feature>
<feature type="region of interest" description="Disordered" evidence="2">
    <location>
        <begin position="425"/>
        <end position="534"/>
    </location>
</feature>
<evidence type="ECO:0000313" key="4">
    <source>
        <dbReference type="Proteomes" id="UP001318040"/>
    </source>
</evidence>
<dbReference type="RefSeq" id="XP_032833295.1">
    <property type="nucleotide sequence ID" value="XM_032977404.1"/>
</dbReference>
<feature type="domain" description="Little elongation complex subunit 1 C-terminal" evidence="3">
    <location>
        <begin position="1552"/>
        <end position="1740"/>
    </location>
</feature>
<feature type="compositionally biased region" description="Basic residues" evidence="2">
    <location>
        <begin position="991"/>
        <end position="1000"/>
    </location>
</feature>
<sequence length="1754" mass="186136">MMPEDRRPREGAEDPPASDVCGGCGLLQEKLNEYMLTCLTLKQKILDSHAIIEQYHSKCDELQQLERESGELRQQLLELQTRMASRDKHPHLLLKLTEELEEKKSSLRIFQVKAREAEQLGLDLKAMQIREKKSEEKMKRLSELNSKQHEELKQLRRDKRSTETQLKKAQEQVEVLRSRQGSPPARGRRRSGAIPEAGKVRIRALLRDLWSCLEEPGDGDTEDLAPPAPASSMFTTSRKKRTRSKASAVVGGETLGDRSLSRSAAPTDQEEDCATDAATATKRKRRRRKVKLARDGDSNVSALSEPERDDEGGERHGGDAGDSSSRAPTDERGLSAGEPDEGLSSPESPAAPTARSSEWQNPEETAEEAEVDGEQGREEDDSEPREAGNAAPRRADAFSRAEELEELALEVEEILGLASEMGHLRQPLSPLPRSPEPRQAWFVDVSSSDAEGGEEAEVRRNRAVTAPPRGESPDGAVRSADAGTAGDVAQREEEALSTGDGDLAGERERHDGGDAGLVGEREGGTEGDVNQSGERKSWIVVARAAVEQMPPAVCAGEGNGSLCGPEKRNRGAQVSALEASLGPEISGCEPQPATTTPVWPQPAFSTPSQLECGQAGGETEAGKGIFEAAESVDDERTGKRGDEHESPLERAKERGSNGDGVERDGQEEDERVEEGVKRVAEEEDYESVVEGKSKQEGVEGEKVNERFEGVERKGQKEDQRVEEKVKRVVEEEEEEESVVGGESKEEGVGRAKYEEENKAVEWTAMVEAESVGEGANNGSMGRGELDHVESVGSAVVRSEVLGHVNGESHDEQKGSESVELVHGDSEERKISEVNTESAELDLADGGASESGEKSTEEEFVHVVASKKGESAEASTGRGLLGCIGGAGSTSTEQSSGSIELVPLESTQSESVEESTAGVESAGFESEESVGIMAVGTGSIQRKVRRLRSGSRLQLLPSCSSARNGNGTGSETSPGDAATVAPGSLGAAAVQPKRKRGRPPKNKSAAESASTPSPGSPEAAGTARQASRSERYDADEEDEAAVVPPGPVSDSPLVEKVFREMCLSPLALLDPLLATPVRPTGQRLHDGPPRGGVATDRGEASAPSAGGSSPPPRPLPASSPGGGGGGGDGGRSPATFPSPLQFSASTPKGALRVPGWRMSRRQQQQPAAAAAAASVAAAAVAQGENVLRALDSMYPTLSGQARTLRILRGDGPLYRDVAPAGLPAAVSDPPGGGSAGALNSGADPGVGNVSSAFTKTDSALEAAAKAAVALASEGPARAEEPSAERSPEENGETEGAAETAGPTPGPASRKRRRAEPVTLPEPSEPGSAPQPSPLPGAVEKKRCRKRETNPTPRDHEPPRTPTPADGTHAGERAAGVVLPVEQADPLRWAVRLLQRECFDLFPAVHAAVHVGNLPVRPMLRPEESDVVRAFLGEKQAQCEEFLTRAMSLLMGKEEEAVAGEEEEEEAVVAQVARPALRHSLARVLVALWRTRGDLEKPRLLCYNALLQHDGEEGALLALFVASTWRAVLLCPGPVSHAVQAVVRQRATGDLLKCLSAFLCWGQKAPLPVDLASSFLFTLQQSPKVGFQPSPDAGEDLGADTWQLVLAIQLLCGHQGWSWTHDSFISKHLWPVMGKWTRQRREVERPGSAGPPVLDATAAAVLRLIGRLGIAGLAAGTLTHVQNLLKVMLTFLQEAHKQGIAAGVQQAAAHAAVDLSPCSSGVALDALRAWSAGTTVPPALARRLVPLIRHCDSGLP</sequence>
<dbReference type="Proteomes" id="UP001318040">
    <property type="component" value="Chromosome 63"/>
</dbReference>
<feature type="compositionally biased region" description="Basic and acidic residues" evidence="2">
    <location>
        <begin position="140"/>
        <end position="177"/>
    </location>
</feature>
<feature type="region of interest" description="Disordered" evidence="2">
    <location>
        <begin position="1073"/>
        <end position="1164"/>
    </location>
</feature>
<dbReference type="Pfam" id="PF25817">
    <property type="entry name" value="ICE1_C"/>
    <property type="match status" value="1"/>
</dbReference>
<dbReference type="CTD" id="23379"/>
<feature type="region of interest" description="Disordered" evidence="2">
    <location>
        <begin position="140"/>
        <end position="195"/>
    </location>
</feature>
<evidence type="ECO:0000313" key="5">
    <source>
        <dbReference type="RefSeq" id="XP_032833295.1"/>
    </source>
</evidence>
<dbReference type="PANTHER" id="PTHR11852">
    <property type="entry name" value="PLATELET-ACTIVATING FACTOR ACETYLHYDROLASE"/>
    <property type="match status" value="1"/>
</dbReference>
<name>A0AAJ7UDN8_PETMA</name>
<feature type="compositionally biased region" description="Basic and acidic residues" evidence="2">
    <location>
        <begin position="689"/>
        <end position="729"/>
    </location>
</feature>
<feature type="coiled-coil region" evidence="1">
    <location>
        <begin position="55"/>
        <end position="82"/>
    </location>
</feature>
<feature type="compositionally biased region" description="Polar residues" evidence="2">
    <location>
        <begin position="958"/>
        <end position="972"/>
    </location>
</feature>
<feature type="compositionally biased region" description="Basic and acidic residues" evidence="2">
    <location>
        <begin position="1275"/>
        <end position="1287"/>
    </location>
</feature>
<reference evidence="5" key="1">
    <citation type="submission" date="2025-08" db="UniProtKB">
        <authorList>
            <consortium name="RefSeq"/>
        </authorList>
    </citation>
    <scope>IDENTIFICATION</scope>
    <source>
        <tissue evidence="5">Sperm</tissue>
    </source>
</reference>
<feature type="compositionally biased region" description="Acidic residues" evidence="2">
    <location>
        <begin position="364"/>
        <end position="383"/>
    </location>
</feature>
<accession>A0AAJ7UDN8</accession>
<feature type="region of interest" description="Disordered" evidence="2">
    <location>
        <begin position="1270"/>
        <end position="1368"/>
    </location>
</feature>
<feature type="region of interest" description="Disordered" evidence="2">
    <location>
        <begin position="884"/>
        <end position="1051"/>
    </location>
</feature>
<feature type="compositionally biased region" description="Basic and acidic residues" evidence="2">
    <location>
        <begin position="806"/>
        <end position="831"/>
    </location>
</feature>
<feature type="region of interest" description="Disordered" evidence="2">
    <location>
        <begin position="583"/>
        <end position="753"/>
    </location>
</feature>
<dbReference type="InterPro" id="IPR057881">
    <property type="entry name" value="ICE1_C"/>
</dbReference>
<feature type="compositionally biased region" description="Polar residues" evidence="2">
    <location>
        <begin position="592"/>
        <end position="611"/>
    </location>
</feature>
<protein>
    <submittedName>
        <fullName evidence="5">Little elongation complex subunit 1</fullName>
    </submittedName>
</protein>
<feature type="compositionally biased region" description="Low complexity" evidence="2">
    <location>
        <begin position="904"/>
        <end position="915"/>
    </location>
</feature>
<feature type="compositionally biased region" description="Basic and acidic residues" evidence="2">
    <location>
        <begin position="634"/>
        <end position="664"/>
    </location>
</feature>
<feature type="compositionally biased region" description="Basic and acidic residues" evidence="2">
    <location>
        <begin position="1345"/>
        <end position="1357"/>
    </location>
</feature>
<feature type="region of interest" description="Disordered" evidence="2">
    <location>
        <begin position="216"/>
        <end position="398"/>
    </location>
</feature>
<proteinExistence type="predicted"/>
<dbReference type="PANTHER" id="PTHR11852:SF4">
    <property type="entry name" value="LITTLE ELONGATION COMPLEX SUBUNIT 1"/>
    <property type="match status" value="1"/>
</dbReference>
<feature type="compositionally biased region" description="Basic residues" evidence="2">
    <location>
        <begin position="281"/>
        <end position="291"/>
    </location>
</feature>
<feature type="compositionally biased region" description="Basic and acidic residues" evidence="2">
    <location>
        <begin position="742"/>
        <end position="753"/>
    </location>
</feature>
<feature type="region of interest" description="Disordered" evidence="2">
    <location>
        <begin position="803"/>
        <end position="858"/>
    </location>
</feature>
<evidence type="ECO:0000256" key="1">
    <source>
        <dbReference type="SAM" id="Coils"/>
    </source>
</evidence>
<feature type="compositionally biased region" description="Basic and acidic residues" evidence="2">
    <location>
        <begin position="504"/>
        <end position="524"/>
    </location>
</feature>
<evidence type="ECO:0000259" key="3">
    <source>
        <dbReference type="Pfam" id="PF25817"/>
    </source>
</evidence>
<dbReference type="KEGG" id="pmrn:116956014"/>
<organism evidence="4 5">
    <name type="scientific">Petromyzon marinus</name>
    <name type="common">Sea lamprey</name>
    <dbReference type="NCBI Taxonomy" id="7757"/>
    <lineage>
        <taxon>Eukaryota</taxon>
        <taxon>Metazoa</taxon>
        <taxon>Chordata</taxon>
        <taxon>Craniata</taxon>
        <taxon>Vertebrata</taxon>
        <taxon>Cyclostomata</taxon>
        <taxon>Hyperoartia</taxon>
        <taxon>Petromyzontiformes</taxon>
        <taxon>Petromyzontidae</taxon>
        <taxon>Petromyzon</taxon>
    </lineage>
</organism>
<gene>
    <name evidence="5" type="primary">ICE1</name>
</gene>
<keyword evidence="4" id="KW-1185">Reference proteome</keyword>
<keyword evidence="1" id="KW-0175">Coiled coil</keyword>